<keyword evidence="3" id="KW-1185">Reference proteome</keyword>
<feature type="coiled-coil region" evidence="1">
    <location>
        <begin position="42"/>
        <end position="69"/>
    </location>
</feature>
<dbReference type="OrthoDB" id="18130at10239"/>
<keyword evidence="1" id="KW-0175">Coiled coil</keyword>
<gene>
    <name evidence="2" type="ORF">SEA_BILLNYE_140</name>
</gene>
<accession>A0A2L1IVX6</accession>
<dbReference type="Proteomes" id="UP000241925">
    <property type="component" value="Segment"/>
</dbReference>
<evidence type="ECO:0000313" key="3">
    <source>
        <dbReference type="Proteomes" id="UP000241925"/>
    </source>
</evidence>
<evidence type="ECO:0000256" key="1">
    <source>
        <dbReference type="SAM" id="Coils"/>
    </source>
</evidence>
<evidence type="ECO:0000313" key="2">
    <source>
        <dbReference type="EMBL" id="AVD99317.1"/>
    </source>
</evidence>
<proteinExistence type="predicted"/>
<dbReference type="EMBL" id="MG757153">
    <property type="protein sequence ID" value="AVD99317.1"/>
    <property type="molecule type" value="Genomic_DNA"/>
</dbReference>
<reference evidence="2 3" key="1">
    <citation type="submission" date="2018-01" db="EMBL/GenBank/DDBJ databases">
        <authorList>
            <person name="Grinwald M.F."/>
            <person name="Tasoff P."/>
            <person name="Simpson K.F."/>
            <person name="Vasser A."/>
            <person name="Shaffer C.D."/>
            <person name="Weston-Hafer K.A."/>
            <person name="Russell D.A."/>
            <person name="Pope W.H."/>
            <person name="Jacobs-Sera D."/>
            <person name="Hendrix R.W."/>
            <person name="Hatfull G.F."/>
        </authorList>
    </citation>
    <scope>NUCLEOTIDE SEQUENCE [LARGE SCALE GENOMIC DNA]</scope>
</reference>
<name>A0A2L1IVX6_9CAUD</name>
<sequence>MPEINQAWLALFAALLGGSGLKVIEYWLNRSKTQDDSAAAMRTELREEVRSLREELRTVEEQLDLWRGKYYELMDEFMKAKGDLAEAVRQQQRILERPPNTGD</sequence>
<protein>
    <submittedName>
        <fullName evidence="2">Uncharacterized protein</fullName>
    </submittedName>
</protein>
<organism evidence="2 3">
    <name type="scientific">Streptomyces phage BillNye</name>
    <dbReference type="NCBI Taxonomy" id="2079426"/>
    <lineage>
        <taxon>Viruses</taxon>
        <taxon>Duplodnaviria</taxon>
        <taxon>Heunggongvirae</taxon>
        <taxon>Uroviricota</taxon>
        <taxon>Caudoviricetes</taxon>
        <taxon>Stanwilliamsviridae</taxon>
        <taxon>Loccivirinae</taxon>
        <taxon>Wilnyevirus</taxon>
        <taxon>Wilnyevirus billnye</taxon>
    </lineage>
</organism>